<reference evidence="1" key="1">
    <citation type="journal article" date="2015" name="Nature">
        <title>Complex archaea that bridge the gap between prokaryotes and eukaryotes.</title>
        <authorList>
            <person name="Spang A."/>
            <person name="Saw J.H."/>
            <person name="Jorgensen S.L."/>
            <person name="Zaremba-Niedzwiedzka K."/>
            <person name="Martijn J."/>
            <person name="Lind A.E."/>
            <person name="van Eijk R."/>
            <person name="Schleper C."/>
            <person name="Guy L."/>
            <person name="Ettema T.J."/>
        </authorList>
    </citation>
    <scope>NUCLEOTIDE SEQUENCE</scope>
</reference>
<dbReference type="AlphaFoldDB" id="A0A0F9U4K0"/>
<accession>A0A0F9U4K0</accession>
<organism evidence="1">
    <name type="scientific">marine sediment metagenome</name>
    <dbReference type="NCBI Taxonomy" id="412755"/>
    <lineage>
        <taxon>unclassified sequences</taxon>
        <taxon>metagenomes</taxon>
        <taxon>ecological metagenomes</taxon>
    </lineage>
</organism>
<evidence type="ECO:0000313" key="1">
    <source>
        <dbReference type="EMBL" id="KKN48568.1"/>
    </source>
</evidence>
<name>A0A0F9U4K0_9ZZZZ</name>
<gene>
    <name evidence="1" type="ORF">LCGC14_0651550</name>
</gene>
<comment type="caution">
    <text evidence="1">The sequence shown here is derived from an EMBL/GenBank/DDBJ whole genome shotgun (WGS) entry which is preliminary data.</text>
</comment>
<proteinExistence type="predicted"/>
<protein>
    <submittedName>
        <fullName evidence="1">Uncharacterized protein</fullName>
    </submittedName>
</protein>
<sequence length="87" mass="9922">MIEVTVNERYRDFFVQVGDKLVGRVRAFNQSGWVNAYIFDESESGNYRYLSGEYKSLKQATNRVLQGAGFGNCQGISVRKVQGFRSQ</sequence>
<dbReference type="EMBL" id="LAZR01001215">
    <property type="protein sequence ID" value="KKN48568.1"/>
    <property type="molecule type" value="Genomic_DNA"/>
</dbReference>